<dbReference type="Proteomes" id="UP000501690">
    <property type="component" value="Linkage Group LG2"/>
</dbReference>
<proteinExistence type="predicted"/>
<keyword evidence="3" id="KW-1185">Reference proteome</keyword>
<evidence type="ECO:0000256" key="1">
    <source>
        <dbReference type="SAM" id="MobiDB-lite"/>
    </source>
</evidence>
<accession>A0A4D6L349</accession>
<feature type="region of interest" description="Disordered" evidence="1">
    <location>
        <begin position="68"/>
        <end position="97"/>
    </location>
</feature>
<name>A0A4D6L349_VIGUN</name>
<dbReference type="AlphaFoldDB" id="A0A4D6L349"/>
<protein>
    <submittedName>
        <fullName evidence="2">Uncharacterized protein</fullName>
    </submittedName>
</protein>
<gene>
    <name evidence="2" type="ORF">DEO72_LG2g3273</name>
</gene>
<sequence>MLALVVDTSAHPRAMCYKCYNESIFPHHKAEGSRLGEEDLRSGELPSSRRELDFQYIGLAQVLAQARLSSPKRDVRSPKKKTQTHRHTPNNDPTMSYIHNSRQNSINHEQHKITDFTPNKQEGSSFPYLENKLAAGSLVGTTKKELNGTKVRVRTDLREVEVQLKFTWRGLTANPSRAQKRKGRQCLGSDCKSEAERETLATLGP</sequence>
<reference evidence="2 3" key="1">
    <citation type="submission" date="2019-04" db="EMBL/GenBank/DDBJ databases">
        <title>An improved genome assembly and genetic linkage map for asparagus bean, Vigna unguiculata ssp. sesquipedialis.</title>
        <authorList>
            <person name="Xia Q."/>
            <person name="Zhang R."/>
            <person name="Dong Y."/>
        </authorList>
    </citation>
    <scope>NUCLEOTIDE SEQUENCE [LARGE SCALE GENOMIC DNA]</scope>
    <source>
        <tissue evidence="2">Leaf</tissue>
    </source>
</reference>
<dbReference type="EMBL" id="CP039346">
    <property type="protein sequence ID" value="QCD82931.1"/>
    <property type="molecule type" value="Genomic_DNA"/>
</dbReference>
<evidence type="ECO:0000313" key="2">
    <source>
        <dbReference type="EMBL" id="QCD82931.1"/>
    </source>
</evidence>
<feature type="compositionally biased region" description="Basic residues" evidence="1">
    <location>
        <begin position="78"/>
        <end position="88"/>
    </location>
</feature>
<organism evidence="2 3">
    <name type="scientific">Vigna unguiculata</name>
    <name type="common">Cowpea</name>
    <dbReference type="NCBI Taxonomy" id="3917"/>
    <lineage>
        <taxon>Eukaryota</taxon>
        <taxon>Viridiplantae</taxon>
        <taxon>Streptophyta</taxon>
        <taxon>Embryophyta</taxon>
        <taxon>Tracheophyta</taxon>
        <taxon>Spermatophyta</taxon>
        <taxon>Magnoliopsida</taxon>
        <taxon>eudicotyledons</taxon>
        <taxon>Gunneridae</taxon>
        <taxon>Pentapetalae</taxon>
        <taxon>rosids</taxon>
        <taxon>fabids</taxon>
        <taxon>Fabales</taxon>
        <taxon>Fabaceae</taxon>
        <taxon>Papilionoideae</taxon>
        <taxon>50 kb inversion clade</taxon>
        <taxon>NPAAA clade</taxon>
        <taxon>indigoferoid/millettioid clade</taxon>
        <taxon>Phaseoleae</taxon>
        <taxon>Vigna</taxon>
    </lineage>
</organism>
<evidence type="ECO:0000313" key="3">
    <source>
        <dbReference type="Proteomes" id="UP000501690"/>
    </source>
</evidence>